<name>A0A0F9FZE0_9ZZZZ</name>
<proteinExistence type="predicted"/>
<reference evidence="1" key="1">
    <citation type="journal article" date="2015" name="Nature">
        <title>Complex archaea that bridge the gap between prokaryotes and eukaryotes.</title>
        <authorList>
            <person name="Spang A."/>
            <person name="Saw J.H."/>
            <person name="Jorgensen S.L."/>
            <person name="Zaremba-Niedzwiedzka K."/>
            <person name="Martijn J."/>
            <person name="Lind A.E."/>
            <person name="van Eijk R."/>
            <person name="Schleper C."/>
            <person name="Guy L."/>
            <person name="Ettema T.J."/>
        </authorList>
    </citation>
    <scope>NUCLEOTIDE SEQUENCE</scope>
</reference>
<dbReference type="AlphaFoldDB" id="A0A0F9FZE0"/>
<comment type="caution">
    <text evidence="1">The sequence shown here is derived from an EMBL/GenBank/DDBJ whole genome shotgun (WGS) entry which is preliminary data.</text>
</comment>
<accession>A0A0F9FZE0</accession>
<protein>
    <submittedName>
        <fullName evidence="1">Uncharacterized protein</fullName>
    </submittedName>
</protein>
<dbReference type="EMBL" id="LAZR01021929">
    <property type="protein sequence ID" value="KKL83631.1"/>
    <property type="molecule type" value="Genomic_DNA"/>
</dbReference>
<evidence type="ECO:0000313" key="1">
    <source>
        <dbReference type="EMBL" id="KKL83631.1"/>
    </source>
</evidence>
<organism evidence="1">
    <name type="scientific">marine sediment metagenome</name>
    <dbReference type="NCBI Taxonomy" id="412755"/>
    <lineage>
        <taxon>unclassified sequences</taxon>
        <taxon>metagenomes</taxon>
        <taxon>ecological metagenomes</taxon>
    </lineage>
</organism>
<sequence>MDNNSYCSLVGVSGLSRDVSKPQIIGKFSQCFLFNMELITPSVEGFLAQGIHHLSLWVSETDQRNFNVFLTLTGRENNLISKQSKGSLESIKEKNLGVGFFSNCTEAN</sequence>
<gene>
    <name evidence="1" type="ORF">LCGC14_1972790</name>
</gene>